<keyword evidence="1" id="KW-0812">Transmembrane</keyword>
<evidence type="ECO:0000256" key="1">
    <source>
        <dbReference type="SAM" id="Phobius"/>
    </source>
</evidence>
<comment type="caution">
    <text evidence="2">The sequence shown here is derived from an EMBL/GenBank/DDBJ whole genome shotgun (WGS) entry which is preliminary data.</text>
</comment>
<evidence type="ECO:0000313" key="3">
    <source>
        <dbReference type="Proteomes" id="UP000823632"/>
    </source>
</evidence>
<gene>
    <name evidence="2" type="ORF">IAC76_07575</name>
</gene>
<sequence>NNACYHPREKNVYINRDFLTPVFHELGHAKNHQSGLSGKILKLAKRVNNKYIVYGIPLAAIFSNKMKPENTDKKLSNSEKTFNILRASTGVLVSLGFLPRLAEEYSASKRGYNMAKEAGLDEKLLNTINKNHKWGFKSYIRGAGMFAIAVTAAIQLKDFLENKMTNYHKRDLIK</sequence>
<keyword evidence="1" id="KW-0472">Membrane</keyword>
<dbReference type="AlphaFoldDB" id="A0A9D9DPZ5"/>
<dbReference type="Proteomes" id="UP000823632">
    <property type="component" value="Unassembled WGS sequence"/>
</dbReference>
<feature type="transmembrane region" description="Helical" evidence="1">
    <location>
        <begin position="139"/>
        <end position="160"/>
    </location>
</feature>
<organism evidence="2 3">
    <name type="scientific">Candidatus Scatousia excrementipullorum</name>
    <dbReference type="NCBI Taxonomy" id="2840936"/>
    <lineage>
        <taxon>Bacteria</taxon>
        <taxon>Candidatus Scatousia</taxon>
    </lineage>
</organism>
<keyword evidence="1" id="KW-1133">Transmembrane helix</keyword>
<name>A0A9D9DPZ5_9BACT</name>
<proteinExistence type="predicted"/>
<feature type="non-terminal residue" evidence="2">
    <location>
        <position position="1"/>
    </location>
</feature>
<evidence type="ECO:0000313" key="2">
    <source>
        <dbReference type="EMBL" id="MBO8431232.1"/>
    </source>
</evidence>
<protein>
    <submittedName>
        <fullName evidence="2">Uncharacterized protein</fullName>
    </submittedName>
</protein>
<accession>A0A9D9DPZ5</accession>
<reference evidence="2" key="2">
    <citation type="journal article" date="2021" name="PeerJ">
        <title>Extensive microbial diversity within the chicken gut microbiome revealed by metagenomics and culture.</title>
        <authorList>
            <person name="Gilroy R."/>
            <person name="Ravi A."/>
            <person name="Getino M."/>
            <person name="Pursley I."/>
            <person name="Horton D.L."/>
            <person name="Alikhan N.F."/>
            <person name="Baker D."/>
            <person name="Gharbi K."/>
            <person name="Hall N."/>
            <person name="Watson M."/>
            <person name="Adriaenssens E.M."/>
            <person name="Foster-Nyarko E."/>
            <person name="Jarju S."/>
            <person name="Secka A."/>
            <person name="Antonio M."/>
            <person name="Oren A."/>
            <person name="Chaudhuri R.R."/>
            <person name="La Ragione R."/>
            <person name="Hildebrand F."/>
            <person name="Pallen M.J."/>
        </authorList>
    </citation>
    <scope>NUCLEOTIDE SEQUENCE</scope>
    <source>
        <strain evidence="2">10192</strain>
    </source>
</reference>
<dbReference type="EMBL" id="JADIND010000167">
    <property type="protein sequence ID" value="MBO8431232.1"/>
    <property type="molecule type" value="Genomic_DNA"/>
</dbReference>
<reference evidence="2" key="1">
    <citation type="submission" date="2020-10" db="EMBL/GenBank/DDBJ databases">
        <authorList>
            <person name="Gilroy R."/>
        </authorList>
    </citation>
    <scope>NUCLEOTIDE SEQUENCE</scope>
    <source>
        <strain evidence="2">10192</strain>
    </source>
</reference>